<evidence type="ECO:0000313" key="2">
    <source>
        <dbReference type="Proteomes" id="UP000756132"/>
    </source>
</evidence>
<dbReference type="OrthoDB" id="3648975at2759"/>
<protein>
    <submittedName>
        <fullName evidence="1">Uncharacterized protein</fullName>
    </submittedName>
</protein>
<dbReference type="GeneID" id="71989421"/>
<evidence type="ECO:0000313" key="1">
    <source>
        <dbReference type="EMBL" id="UJO21645.1"/>
    </source>
</evidence>
<sequence>MTTTDDYEAFEAAAASIVLQAFEGAKAKLLTAFPYMSSVAIERMIEKSSQYFQDEIQAQEPAMTASKTRSNFFKLLPELRIYIYEMALAKQKMPRPDEHAWEVEHHVEIQSWYCCDEPSSDKFITMKPTKRPALLAVNRQVRHEAPPVYYSVNTFTATWAGDWQGTGGTIKKLEIRFYMLDPDQVGECMDEAYDEKGIKTNFPDDLADCLHEGYG</sequence>
<gene>
    <name evidence="1" type="ORF">CLAFUR5_09543</name>
</gene>
<dbReference type="InterPro" id="IPR038883">
    <property type="entry name" value="AN11006-like"/>
</dbReference>
<proteinExistence type="predicted"/>
<dbReference type="KEGG" id="ffu:CLAFUR5_09543"/>
<dbReference type="EMBL" id="CP090171">
    <property type="protein sequence ID" value="UJO21645.1"/>
    <property type="molecule type" value="Genomic_DNA"/>
</dbReference>
<dbReference type="PANTHER" id="PTHR42085:SF2">
    <property type="entry name" value="F-BOX DOMAIN-CONTAINING PROTEIN"/>
    <property type="match status" value="1"/>
</dbReference>
<name>A0A9Q8PFQ8_PASFU</name>
<reference evidence="1" key="1">
    <citation type="submission" date="2021-12" db="EMBL/GenBank/DDBJ databases">
        <authorList>
            <person name="Zaccaron A."/>
            <person name="Stergiopoulos I."/>
        </authorList>
    </citation>
    <scope>NUCLEOTIDE SEQUENCE</scope>
    <source>
        <strain evidence="1">Race5_Kim</strain>
    </source>
</reference>
<accession>A0A9Q8PFQ8</accession>
<keyword evidence="2" id="KW-1185">Reference proteome</keyword>
<dbReference type="Proteomes" id="UP000756132">
    <property type="component" value="Chromosome 9"/>
</dbReference>
<dbReference type="RefSeq" id="XP_047766011.1">
    <property type="nucleotide sequence ID" value="XM_047908691.1"/>
</dbReference>
<reference evidence="1" key="2">
    <citation type="journal article" date="2022" name="Microb. Genom.">
        <title>A chromosome-scale genome assembly of the tomato pathogen Cladosporium fulvum reveals a compartmentalized genome architecture and the presence of a dispensable chromosome.</title>
        <authorList>
            <person name="Zaccaron A.Z."/>
            <person name="Chen L.H."/>
            <person name="Samaras A."/>
            <person name="Stergiopoulos I."/>
        </authorList>
    </citation>
    <scope>NUCLEOTIDE SEQUENCE</scope>
    <source>
        <strain evidence="1">Race5_Kim</strain>
    </source>
</reference>
<organism evidence="1 2">
    <name type="scientific">Passalora fulva</name>
    <name type="common">Tomato leaf mold</name>
    <name type="synonym">Cladosporium fulvum</name>
    <dbReference type="NCBI Taxonomy" id="5499"/>
    <lineage>
        <taxon>Eukaryota</taxon>
        <taxon>Fungi</taxon>
        <taxon>Dikarya</taxon>
        <taxon>Ascomycota</taxon>
        <taxon>Pezizomycotina</taxon>
        <taxon>Dothideomycetes</taxon>
        <taxon>Dothideomycetidae</taxon>
        <taxon>Mycosphaerellales</taxon>
        <taxon>Mycosphaerellaceae</taxon>
        <taxon>Fulvia</taxon>
    </lineage>
</organism>
<dbReference type="AlphaFoldDB" id="A0A9Q8PFQ8"/>
<dbReference type="PANTHER" id="PTHR42085">
    <property type="entry name" value="F-BOX DOMAIN-CONTAINING PROTEIN"/>
    <property type="match status" value="1"/>
</dbReference>